<keyword evidence="2" id="KW-1185">Reference proteome</keyword>
<dbReference type="Proteomes" id="UP000441925">
    <property type="component" value="Unassembled WGS sequence"/>
</dbReference>
<comment type="caution">
    <text evidence="1">The sequence shown here is derived from an EMBL/GenBank/DDBJ whole genome shotgun (WGS) entry which is preliminary data.</text>
</comment>
<reference evidence="1 2" key="1">
    <citation type="submission" date="2019-08" db="EMBL/GenBank/DDBJ databases">
        <title>In-depth cultivation of the pig gut microbiome towards novel bacterial diversity and tailored functional studies.</title>
        <authorList>
            <person name="Wylensek D."/>
            <person name="Hitch T.C.A."/>
            <person name="Clavel T."/>
        </authorList>
    </citation>
    <scope>NUCLEOTIDE SEQUENCE [LARGE SCALE GENOMIC DNA]</scope>
    <source>
        <strain evidence="1 2">WCA-380-WT-2B</strain>
    </source>
</reference>
<dbReference type="AlphaFoldDB" id="A0A6N7VRA4"/>
<name>A0A6N7VRA4_9FIRM</name>
<evidence type="ECO:0000313" key="1">
    <source>
        <dbReference type="EMBL" id="MSS77432.1"/>
    </source>
</evidence>
<evidence type="ECO:0000313" key="2">
    <source>
        <dbReference type="Proteomes" id="UP000441925"/>
    </source>
</evidence>
<organism evidence="1 2">
    <name type="scientific">Anaerococcus porci</name>
    <dbReference type="NCBI Taxonomy" id="2652269"/>
    <lineage>
        <taxon>Bacteria</taxon>
        <taxon>Bacillati</taxon>
        <taxon>Bacillota</taxon>
        <taxon>Tissierellia</taxon>
        <taxon>Tissierellales</taxon>
        <taxon>Peptoniphilaceae</taxon>
        <taxon>Anaerococcus</taxon>
    </lineage>
</organism>
<dbReference type="RefSeq" id="WP_154539565.1">
    <property type="nucleotide sequence ID" value="NZ_VULQ01000003.1"/>
</dbReference>
<accession>A0A6N7VRA4</accession>
<gene>
    <name evidence="1" type="ORF">FYJ26_03265</name>
</gene>
<proteinExistence type="predicted"/>
<dbReference type="EMBL" id="VULQ01000003">
    <property type="protein sequence ID" value="MSS77432.1"/>
    <property type="molecule type" value="Genomic_DNA"/>
</dbReference>
<sequence length="161" mass="18782">MDNIIAILPIEIKGFGIGCEVYYTSHIVKDKRSCELFLKHLCAKRAISVKLMHKRMKDILKVSRNLPYFIDSFNVFFPFKINETDHDNLRRAFVNAFYVENIKDSTIFLKNGSTLSSLNKDKSLKNNFNHASKVMYMALAKESTNFKKRLELYQSLNILDF</sequence>
<protein>
    <submittedName>
        <fullName evidence="1">Uncharacterized protein</fullName>
    </submittedName>
</protein>